<evidence type="ECO:0000256" key="1">
    <source>
        <dbReference type="ARBA" id="ARBA00022771"/>
    </source>
</evidence>
<dbReference type="EMBL" id="JAHWGI010000935">
    <property type="protein sequence ID" value="KAK3918297.1"/>
    <property type="molecule type" value="Genomic_DNA"/>
</dbReference>
<evidence type="ECO:0000256" key="3">
    <source>
        <dbReference type="PROSITE-ProRule" id="PRU00175"/>
    </source>
</evidence>
<dbReference type="Pfam" id="PF13920">
    <property type="entry name" value="zf-C3HC4_3"/>
    <property type="match status" value="1"/>
</dbReference>
<dbReference type="AlphaFoldDB" id="A0AAE1HBF4"/>
<keyword evidence="1 3" id="KW-0863">Zinc-finger</keyword>
<evidence type="ECO:0000259" key="5">
    <source>
        <dbReference type="PROSITE" id="PS50089"/>
    </source>
</evidence>
<dbReference type="Proteomes" id="UP001219518">
    <property type="component" value="Unassembled WGS sequence"/>
</dbReference>
<evidence type="ECO:0000313" key="6">
    <source>
        <dbReference type="EMBL" id="KAK3918297.1"/>
    </source>
</evidence>
<dbReference type="PROSITE" id="PS50089">
    <property type="entry name" value="ZF_RING_2"/>
    <property type="match status" value="1"/>
</dbReference>
<dbReference type="Gene3D" id="3.30.40.10">
    <property type="entry name" value="Zinc/RING finger domain, C3HC4 (zinc finger)"/>
    <property type="match status" value="1"/>
</dbReference>
<organism evidence="6 7">
    <name type="scientific">Frankliniella fusca</name>
    <dbReference type="NCBI Taxonomy" id="407009"/>
    <lineage>
        <taxon>Eukaryota</taxon>
        <taxon>Metazoa</taxon>
        <taxon>Ecdysozoa</taxon>
        <taxon>Arthropoda</taxon>
        <taxon>Hexapoda</taxon>
        <taxon>Insecta</taxon>
        <taxon>Pterygota</taxon>
        <taxon>Neoptera</taxon>
        <taxon>Paraneoptera</taxon>
        <taxon>Thysanoptera</taxon>
        <taxon>Terebrantia</taxon>
        <taxon>Thripoidea</taxon>
        <taxon>Thripidae</taxon>
        <taxon>Frankliniella</taxon>
    </lineage>
</organism>
<keyword evidence="7" id="KW-1185">Reference proteome</keyword>
<name>A0AAE1HBF4_9NEOP</name>
<dbReference type="GO" id="GO:0008270">
    <property type="term" value="F:zinc ion binding"/>
    <property type="evidence" value="ECO:0007669"/>
    <property type="project" value="UniProtKB-KW"/>
</dbReference>
<reference evidence="6" key="2">
    <citation type="journal article" date="2023" name="BMC Genomics">
        <title>Pest status, molecular evolution, and epigenetic factors derived from the genome assembly of Frankliniella fusca, a thysanopteran phytovirus vector.</title>
        <authorList>
            <person name="Catto M.A."/>
            <person name="Labadie P.E."/>
            <person name="Jacobson A.L."/>
            <person name="Kennedy G.G."/>
            <person name="Srinivasan R."/>
            <person name="Hunt B.G."/>
        </authorList>
    </citation>
    <scope>NUCLEOTIDE SEQUENCE</scope>
    <source>
        <strain evidence="6">PL_HMW_Pooled</strain>
    </source>
</reference>
<evidence type="ECO:0000256" key="4">
    <source>
        <dbReference type="SAM" id="MobiDB-lite"/>
    </source>
</evidence>
<feature type="compositionally biased region" description="Low complexity" evidence="4">
    <location>
        <begin position="12"/>
        <end position="26"/>
    </location>
</feature>
<sequence length="292" mass="30998">MDEAEGLGRAGAGTDAAGADGTTSAPDSPPTPTPPATVAAPASTLQQPSAVGHLVLGQLSFPPAWTTTTPTSAPTSTVVAAGVNAATMFMPQPTATALGPMPGQVPFPAAWPVQHQQQQQVQWGGPSSVPYWASPPSTSAAPPALPLYQPGPSHHAPYHQQWIPPAAAQALYKRPVNSPIQTGTPRKSLSRRCKEILPKGTLFEPTLSRSAFEGNPRLPLRSMHDVSIPQDPKTACVFCNYWCGRYILVPCYHYAFCISCIEQIFQQEHGKPVCPFCNKPVSEFAEGIRCGL</sequence>
<feature type="region of interest" description="Disordered" evidence="4">
    <location>
        <begin position="1"/>
        <end position="42"/>
    </location>
</feature>
<comment type="caution">
    <text evidence="6">The sequence shown here is derived from an EMBL/GenBank/DDBJ whole genome shotgun (WGS) entry which is preliminary data.</text>
</comment>
<accession>A0AAE1HBF4</accession>
<dbReference type="InterPro" id="IPR013083">
    <property type="entry name" value="Znf_RING/FYVE/PHD"/>
</dbReference>
<reference evidence="6" key="1">
    <citation type="submission" date="2021-07" db="EMBL/GenBank/DDBJ databases">
        <authorList>
            <person name="Catto M.A."/>
            <person name="Jacobson A."/>
            <person name="Kennedy G."/>
            <person name="Labadie P."/>
            <person name="Hunt B.G."/>
            <person name="Srinivasan R."/>
        </authorList>
    </citation>
    <scope>NUCLEOTIDE SEQUENCE</scope>
    <source>
        <strain evidence="6">PL_HMW_Pooled</strain>
        <tissue evidence="6">Head</tissue>
    </source>
</reference>
<proteinExistence type="predicted"/>
<keyword evidence="1 3" id="KW-0479">Metal-binding</keyword>
<protein>
    <submittedName>
        <fullName evidence="6">Titin-like protein</fullName>
    </submittedName>
</protein>
<evidence type="ECO:0000256" key="2">
    <source>
        <dbReference type="ARBA" id="ARBA00022833"/>
    </source>
</evidence>
<keyword evidence="2" id="KW-0862">Zinc</keyword>
<gene>
    <name evidence="6" type="ORF">KUF71_000869</name>
</gene>
<dbReference type="InterPro" id="IPR001841">
    <property type="entry name" value="Znf_RING"/>
</dbReference>
<evidence type="ECO:0000313" key="7">
    <source>
        <dbReference type="Proteomes" id="UP001219518"/>
    </source>
</evidence>
<feature type="domain" description="RING-type" evidence="5">
    <location>
        <begin position="236"/>
        <end position="278"/>
    </location>
</feature>
<dbReference type="SUPFAM" id="SSF57850">
    <property type="entry name" value="RING/U-box"/>
    <property type="match status" value="1"/>
</dbReference>